<name>A0ABU0U6B4_9SPHI</name>
<proteinExistence type="predicted"/>
<gene>
    <name evidence="1" type="ORF">QE382_002484</name>
</gene>
<comment type="caution">
    <text evidence="1">The sequence shown here is derived from an EMBL/GenBank/DDBJ whole genome shotgun (WGS) entry which is preliminary data.</text>
</comment>
<organism evidence="1 2">
    <name type="scientific">Sphingobacterium zeae</name>
    <dbReference type="NCBI Taxonomy" id="1776859"/>
    <lineage>
        <taxon>Bacteria</taxon>
        <taxon>Pseudomonadati</taxon>
        <taxon>Bacteroidota</taxon>
        <taxon>Sphingobacteriia</taxon>
        <taxon>Sphingobacteriales</taxon>
        <taxon>Sphingobacteriaceae</taxon>
        <taxon>Sphingobacterium</taxon>
    </lineage>
</organism>
<dbReference type="RefSeq" id="WP_307186128.1">
    <property type="nucleotide sequence ID" value="NZ_JAUTBA010000001.1"/>
</dbReference>
<protein>
    <submittedName>
        <fullName evidence="1">Uncharacterized protein</fullName>
    </submittedName>
</protein>
<accession>A0ABU0U6B4</accession>
<sequence>MKYQHKTLANTKVLIKLLPETAQEANMLSNLNMANSDDEFTLQYYYQQGLSIYNVSAVLLKLDFSEFPTLGLCTFEVAIGLG</sequence>
<dbReference type="Proteomes" id="UP001244640">
    <property type="component" value="Unassembled WGS sequence"/>
</dbReference>
<reference evidence="1 2" key="1">
    <citation type="submission" date="2023-07" db="EMBL/GenBank/DDBJ databases">
        <title>Functional and genomic diversity of the sorghum phyllosphere microbiome.</title>
        <authorList>
            <person name="Shade A."/>
        </authorList>
    </citation>
    <scope>NUCLEOTIDE SEQUENCE [LARGE SCALE GENOMIC DNA]</scope>
    <source>
        <strain evidence="1 2">SORGH_AS_0892</strain>
    </source>
</reference>
<dbReference type="EMBL" id="JAUTBA010000001">
    <property type="protein sequence ID" value="MDQ1150500.1"/>
    <property type="molecule type" value="Genomic_DNA"/>
</dbReference>
<evidence type="ECO:0000313" key="1">
    <source>
        <dbReference type="EMBL" id="MDQ1150500.1"/>
    </source>
</evidence>
<evidence type="ECO:0000313" key="2">
    <source>
        <dbReference type="Proteomes" id="UP001244640"/>
    </source>
</evidence>
<keyword evidence="2" id="KW-1185">Reference proteome</keyword>